<feature type="transmembrane region" description="Helical" evidence="2">
    <location>
        <begin position="144"/>
        <end position="164"/>
    </location>
</feature>
<dbReference type="PANTHER" id="PTHR23028">
    <property type="entry name" value="ACETYLTRANSFERASE"/>
    <property type="match status" value="1"/>
</dbReference>
<dbReference type="InterPro" id="IPR050879">
    <property type="entry name" value="Acyltransferase_3"/>
</dbReference>
<feature type="domain" description="Acyltransferase 3" evidence="3">
    <location>
        <begin position="12"/>
        <end position="335"/>
    </location>
</feature>
<gene>
    <name evidence="4" type="ORF">GGR12_000078</name>
</gene>
<evidence type="ECO:0000259" key="3">
    <source>
        <dbReference type="Pfam" id="PF01757"/>
    </source>
</evidence>
<feature type="transmembrane region" description="Helical" evidence="2">
    <location>
        <begin position="45"/>
        <end position="65"/>
    </location>
</feature>
<feature type="transmembrane region" description="Helical" evidence="2">
    <location>
        <begin position="233"/>
        <end position="250"/>
    </location>
</feature>
<dbReference type="EMBL" id="JACIDM010000001">
    <property type="protein sequence ID" value="MBB4081239.1"/>
    <property type="molecule type" value="Genomic_DNA"/>
</dbReference>
<feature type="transmembrane region" description="Helical" evidence="2">
    <location>
        <begin position="256"/>
        <end position="277"/>
    </location>
</feature>
<reference evidence="4 5" key="1">
    <citation type="submission" date="2020-08" db="EMBL/GenBank/DDBJ databases">
        <title>Genomic Encyclopedia of Type Strains, Phase IV (KMG-IV): sequencing the most valuable type-strain genomes for metagenomic binning, comparative biology and taxonomic classification.</title>
        <authorList>
            <person name="Goeker M."/>
        </authorList>
    </citation>
    <scope>NUCLEOTIDE SEQUENCE [LARGE SCALE GENOMIC DNA]</scope>
    <source>
        <strain evidence="4 5">DSM 23960</strain>
    </source>
</reference>
<feature type="transmembrane region" description="Helical" evidence="2">
    <location>
        <begin position="289"/>
        <end position="307"/>
    </location>
</feature>
<dbReference type="Pfam" id="PF01757">
    <property type="entry name" value="Acyl_transf_3"/>
    <property type="match status" value="1"/>
</dbReference>
<feature type="transmembrane region" description="Helical" evidence="2">
    <location>
        <begin position="12"/>
        <end position="33"/>
    </location>
</feature>
<feature type="transmembrane region" description="Helical" evidence="2">
    <location>
        <begin position="200"/>
        <end position="221"/>
    </location>
</feature>
<feature type="transmembrane region" description="Helical" evidence="2">
    <location>
        <begin position="319"/>
        <end position="340"/>
    </location>
</feature>
<comment type="caution">
    <text evidence="4">The sequence shown here is derived from an EMBL/GenBank/DDBJ whole genome shotgun (WGS) entry which is preliminary data.</text>
</comment>
<accession>A0A7W6J9X8</accession>
<name>A0A7W6J9X8_9CAUL</name>
<dbReference type="PANTHER" id="PTHR23028:SF53">
    <property type="entry name" value="ACYL_TRANSF_3 DOMAIN-CONTAINING PROTEIN"/>
    <property type="match status" value="1"/>
</dbReference>
<sequence length="380" mass="40745">MNPVQTPPDLRALTTLRFLAAAWVVLYTAWPHLAVGFTPVAVTKGYLGVEVFFVLSGFILSHVYLEAAGERRFSYKGFLWARIARVYPLHLVTLFGMLGLGVVATVVGLSIDASLTDWRALPAHLTLTHAWGLAPTSAFNHPSWSISAEWFAYLSFPAFAFVAWRLRNRPVVATALAAAFALGLYAAFEPLAGFSLTEATFRWGALRIVPCFALGCALYLVHRRARLPHAGPLALVFGGLVLASASLGLWDPITVLAAGGLILALGSLENDRAGVLASKAGTYLGEISYSIYMVCAPVLLVATNAAARLTGADDKRFHIIVWLAIVAAIPVAAVMTYHLVERPARKALRSLATRNGSGQPSISSGPDSPERVLQPSKTIV</sequence>
<keyword evidence="2" id="KW-0472">Membrane</keyword>
<protein>
    <submittedName>
        <fullName evidence="4">Peptidoglycan/LPS O-acetylase OafA/YrhL</fullName>
    </submittedName>
</protein>
<feature type="region of interest" description="Disordered" evidence="1">
    <location>
        <begin position="354"/>
        <end position="380"/>
    </location>
</feature>
<dbReference type="AlphaFoldDB" id="A0A7W6J9X8"/>
<dbReference type="InterPro" id="IPR002656">
    <property type="entry name" value="Acyl_transf_3_dom"/>
</dbReference>
<dbReference type="Proteomes" id="UP000529946">
    <property type="component" value="Unassembled WGS sequence"/>
</dbReference>
<feature type="transmembrane region" description="Helical" evidence="2">
    <location>
        <begin position="171"/>
        <end position="188"/>
    </location>
</feature>
<keyword evidence="2" id="KW-1133">Transmembrane helix</keyword>
<proteinExistence type="predicted"/>
<dbReference type="GO" id="GO:0016747">
    <property type="term" value="F:acyltransferase activity, transferring groups other than amino-acyl groups"/>
    <property type="evidence" value="ECO:0007669"/>
    <property type="project" value="InterPro"/>
</dbReference>
<dbReference type="RefSeq" id="WP_183201681.1">
    <property type="nucleotide sequence ID" value="NZ_BAAAER010000002.1"/>
</dbReference>
<evidence type="ECO:0000256" key="2">
    <source>
        <dbReference type="SAM" id="Phobius"/>
    </source>
</evidence>
<evidence type="ECO:0000313" key="5">
    <source>
        <dbReference type="Proteomes" id="UP000529946"/>
    </source>
</evidence>
<dbReference type="GO" id="GO:0000271">
    <property type="term" value="P:polysaccharide biosynthetic process"/>
    <property type="evidence" value="ECO:0007669"/>
    <property type="project" value="TreeGrafter"/>
</dbReference>
<keyword evidence="2" id="KW-0812">Transmembrane</keyword>
<dbReference type="GO" id="GO:0016020">
    <property type="term" value="C:membrane"/>
    <property type="evidence" value="ECO:0007669"/>
    <property type="project" value="TreeGrafter"/>
</dbReference>
<feature type="compositionally biased region" description="Polar residues" evidence="1">
    <location>
        <begin position="354"/>
        <end position="366"/>
    </location>
</feature>
<keyword evidence="5" id="KW-1185">Reference proteome</keyword>
<organism evidence="4 5">
    <name type="scientific">Brevundimonas lenta</name>
    <dbReference type="NCBI Taxonomy" id="424796"/>
    <lineage>
        <taxon>Bacteria</taxon>
        <taxon>Pseudomonadati</taxon>
        <taxon>Pseudomonadota</taxon>
        <taxon>Alphaproteobacteria</taxon>
        <taxon>Caulobacterales</taxon>
        <taxon>Caulobacteraceae</taxon>
        <taxon>Brevundimonas</taxon>
    </lineage>
</organism>
<evidence type="ECO:0000313" key="4">
    <source>
        <dbReference type="EMBL" id="MBB4081239.1"/>
    </source>
</evidence>
<feature type="transmembrane region" description="Helical" evidence="2">
    <location>
        <begin position="86"/>
        <end position="111"/>
    </location>
</feature>
<evidence type="ECO:0000256" key="1">
    <source>
        <dbReference type="SAM" id="MobiDB-lite"/>
    </source>
</evidence>